<dbReference type="GO" id="GO:0016787">
    <property type="term" value="F:hydrolase activity"/>
    <property type="evidence" value="ECO:0007669"/>
    <property type="project" value="UniProtKB-KW"/>
</dbReference>
<organism evidence="2 3">
    <name type="scientific">Pseudoduganella guangdongensis</name>
    <dbReference type="NCBI Taxonomy" id="2692179"/>
    <lineage>
        <taxon>Bacteria</taxon>
        <taxon>Pseudomonadati</taxon>
        <taxon>Pseudomonadota</taxon>
        <taxon>Betaproteobacteria</taxon>
        <taxon>Burkholderiales</taxon>
        <taxon>Oxalobacteraceae</taxon>
        <taxon>Telluria group</taxon>
        <taxon>Pseudoduganella</taxon>
    </lineage>
</organism>
<accession>A0A6N9HLY0</accession>
<keyword evidence="2" id="KW-0378">Hydrolase</keyword>
<protein>
    <submittedName>
        <fullName evidence="2">Alpha/beta fold hydrolase</fullName>
    </submittedName>
</protein>
<comment type="caution">
    <text evidence="2">The sequence shown here is derived from an EMBL/GenBank/DDBJ whole genome shotgun (WGS) entry which is preliminary data.</text>
</comment>
<reference evidence="2 3" key="1">
    <citation type="submission" date="2019-12" db="EMBL/GenBank/DDBJ databases">
        <title>Novel species isolated from a subtropical stream in China.</title>
        <authorList>
            <person name="Lu H."/>
        </authorList>
    </citation>
    <scope>NUCLEOTIDE SEQUENCE [LARGE SCALE GENOMIC DNA]</scope>
    <source>
        <strain evidence="2 3">DS3</strain>
    </source>
</reference>
<dbReference type="RefSeq" id="WP_161027326.1">
    <property type="nucleotide sequence ID" value="NZ_WWCJ01000016.1"/>
</dbReference>
<gene>
    <name evidence="2" type="ORF">GTP41_19940</name>
</gene>
<evidence type="ECO:0000313" key="2">
    <source>
        <dbReference type="EMBL" id="MYN04369.1"/>
    </source>
</evidence>
<dbReference type="Proteomes" id="UP000448575">
    <property type="component" value="Unassembled WGS sequence"/>
</dbReference>
<dbReference type="Pfam" id="PF12697">
    <property type="entry name" value="Abhydrolase_6"/>
    <property type="match status" value="1"/>
</dbReference>
<name>A0A6N9HLY0_9BURK</name>
<dbReference type="PANTHER" id="PTHR43689">
    <property type="entry name" value="HYDROLASE"/>
    <property type="match status" value="1"/>
</dbReference>
<keyword evidence="3" id="KW-1185">Reference proteome</keyword>
<dbReference type="AlphaFoldDB" id="A0A6N9HLY0"/>
<feature type="domain" description="AB hydrolase-1" evidence="1">
    <location>
        <begin position="17"/>
        <end position="236"/>
    </location>
</feature>
<proteinExistence type="predicted"/>
<dbReference type="InterPro" id="IPR000073">
    <property type="entry name" value="AB_hydrolase_1"/>
</dbReference>
<evidence type="ECO:0000313" key="3">
    <source>
        <dbReference type="Proteomes" id="UP000448575"/>
    </source>
</evidence>
<dbReference type="SUPFAM" id="SSF53474">
    <property type="entry name" value="alpha/beta-Hydrolases"/>
    <property type="match status" value="1"/>
</dbReference>
<sequence>MALHYELIDGDPRLPLLVFLHEGLGCGAMWKGFPERLCAQTSCAGLVYDREGYGLSSPARAPRTIHYLHLSALQELPALLQQVAPDREHIVIGHSDGGSIALIYAAGRPAALRAVVTAAAHVFVEDITLAGIRQAVQAHADGKLHGLACYHGEKAGQVFSAWADTWLAPPFRHWNIEYLLPAIACPVLALQGDDDQYGSGAQLDAIARAVPGARSLLLPGCGHSPHLEQPEATAQAMAAFINSLAAG</sequence>
<dbReference type="PANTHER" id="PTHR43689:SF8">
    <property type="entry name" value="ALPHA_BETA-HYDROLASES SUPERFAMILY PROTEIN"/>
    <property type="match status" value="1"/>
</dbReference>
<evidence type="ECO:0000259" key="1">
    <source>
        <dbReference type="Pfam" id="PF12697"/>
    </source>
</evidence>
<dbReference type="InterPro" id="IPR029058">
    <property type="entry name" value="AB_hydrolase_fold"/>
</dbReference>
<dbReference type="Gene3D" id="3.40.50.1820">
    <property type="entry name" value="alpha/beta hydrolase"/>
    <property type="match status" value="1"/>
</dbReference>
<dbReference type="EMBL" id="WWCJ01000016">
    <property type="protein sequence ID" value="MYN04369.1"/>
    <property type="molecule type" value="Genomic_DNA"/>
</dbReference>